<dbReference type="Proteomes" id="UP000287651">
    <property type="component" value="Unassembled WGS sequence"/>
</dbReference>
<dbReference type="EMBL" id="AMZH03014748">
    <property type="protein sequence ID" value="RRT47121.1"/>
    <property type="molecule type" value="Genomic_DNA"/>
</dbReference>
<feature type="compositionally biased region" description="Polar residues" evidence="1">
    <location>
        <begin position="1"/>
        <end position="10"/>
    </location>
</feature>
<dbReference type="AlphaFoldDB" id="A0A426Y6G6"/>
<protein>
    <submittedName>
        <fullName evidence="2">Uncharacterized protein</fullName>
    </submittedName>
</protein>
<feature type="compositionally biased region" description="Basic and acidic residues" evidence="1">
    <location>
        <begin position="19"/>
        <end position="34"/>
    </location>
</feature>
<reference evidence="2 3" key="1">
    <citation type="journal article" date="2014" name="Agronomy (Basel)">
        <title>A Draft Genome Sequence for Ensete ventricosum, the Drought-Tolerant Tree Against Hunger.</title>
        <authorList>
            <person name="Harrison J."/>
            <person name="Moore K.A."/>
            <person name="Paszkiewicz K."/>
            <person name="Jones T."/>
            <person name="Grant M."/>
            <person name="Ambacheew D."/>
            <person name="Muzemil S."/>
            <person name="Studholme D.J."/>
        </authorList>
    </citation>
    <scope>NUCLEOTIDE SEQUENCE [LARGE SCALE GENOMIC DNA]</scope>
</reference>
<organism evidence="2 3">
    <name type="scientific">Ensete ventricosum</name>
    <name type="common">Abyssinian banana</name>
    <name type="synonym">Musa ensete</name>
    <dbReference type="NCBI Taxonomy" id="4639"/>
    <lineage>
        <taxon>Eukaryota</taxon>
        <taxon>Viridiplantae</taxon>
        <taxon>Streptophyta</taxon>
        <taxon>Embryophyta</taxon>
        <taxon>Tracheophyta</taxon>
        <taxon>Spermatophyta</taxon>
        <taxon>Magnoliopsida</taxon>
        <taxon>Liliopsida</taxon>
        <taxon>Zingiberales</taxon>
        <taxon>Musaceae</taxon>
        <taxon>Ensete</taxon>
    </lineage>
</organism>
<comment type="caution">
    <text evidence="2">The sequence shown here is derived from an EMBL/GenBank/DDBJ whole genome shotgun (WGS) entry which is preliminary data.</text>
</comment>
<evidence type="ECO:0000256" key="1">
    <source>
        <dbReference type="SAM" id="MobiDB-lite"/>
    </source>
</evidence>
<feature type="region of interest" description="Disordered" evidence="1">
    <location>
        <begin position="1"/>
        <end position="50"/>
    </location>
</feature>
<name>A0A426Y6G6_ENSVE</name>
<sequence length="104" mass="11454">MGDDGTTTAHRQYHCLDPGNRKGDGGEQKEREISSDLVAGRRPASATGRGQRPLIEADLWREIGAIVDGERRRPRAIREGVLCLAAVVHSEDRMPTGIHERRSA</sequence>
<proteinExistence type="predicted"/>
<gene>
    <name evidence="2" type="ORF">B296_00033194</name>
</gene>
<accession>A0A426Y6G6</accession>
<evidence type="ECO:0000313" key="3">
    <source>
        <dbReference type="Proteomes" id="UP000287651"/>
    </source>
</evidence>
<evidence type="ECO:0000313" key="2">
    <source>
        <dbReference type="EMBL" id="RRT47121.1"/>
    </source>
</evidence>